<keyword evidence="3" id="KW-1185">Reference proteome</keyword>
<dbReference type="AlphaFoldDB" id="A0A1P8WI60"/>
<evidence type="ECO:0000256" key="1">
    <source>
        <dbReference type="SAM" id="Phobius"/>
    </source>
</evidence>
<keyword evidence="1" id="KW-0472">Membrane</keyword>
<feature type="transmembrane region" description="Helical" evidence="1">
    <location>
        <begin position="79"/>
        <end position="101"/>
    </location>
</feature>
<gene>
    <name evidence="2" type="ORF">Fuma_03364</name>
</gene>
<dbReference type="KEGG" id="fmr:Fuma_03364"/>
<protein>
    <submittedName>
        <fullName evidence="2">Uncharacterized protein</fullName>
    </submittedName>
</protein>
<reference evidence="2 3" key="1">
    <citation type="journal article" date="2016" name="Front. Microbiol.">
        <title>Fuerstia marisgermanicae gen. nov., sp. nov., an Unusual Member of the Phylum Planctomycetes from the German Wadden Sea.</title>
        <authorList>
            <person name="Kohn T."/>
            <person name="Heuer A."/>
            <person name="Jogler M."/>
            <person name="Vollmers J."/>
            <person name="Boedeker C."/>
            <person name="Bunk B."/>
            <person name="Rast P."/>
            <person name="Borchert D."/>
            <person name="Glockner I."/>
            <person name="Freese H.M."/>
            <person name="Klenk H.P."/>
            <person name="Overmann J."/>
            <person name="Kaster A.K."/>
            <person name="Rohde M."/>
            <person name="Wiegand S."/>
            <person name="Jogler C."/>
        </authorList>
    </citation>
    <scope>NUCLEOTIDE SEQUENCE [LARGE SCALE GENOMIC DNA]</scope>
    <source>
        <strain evidence="2 3">NH11</strain>
    </source>
</reference>
<name>A0A1P8WI60_9PLAN</name>
<feature type="transmembrane region" description="Helical" evidence="1">
    <location>
        <begin position="107"/>
        <end position="127"/>
    </location>
</feature>
<keyword evidence="1" id="KW-0812">Transmembrane</keyword>
<sequence length="170" mass="18218">MSPLQRISLTCGRGSSVSDDEGCLPRARTVNNNRETALTAKTDEEVGLILGPMLGAWEPLPLQEIVKSANPPTTSTNGCVVSTLSICAFLAVTVAAIASGVYFKSVVVGFVVAFGLAIPITMLAARFSRIAHLRTRLGVFERGMRCGRSVIRFDELKVTTFGAPRTFAER</sequence>
<proteinExistence type="predicted"/>
<keyword evidence="1" id="KW-1133">Transmembrane helix</keyword>
<dbReference type="EMBL" id="CP017641">
    <property type="protein sequence ID" value="APZ93746.1"/>
    <property type="molecule type" value="Genomic_DNA"/>
</dbReference>
<dbReference type="STRING" id="1891926.Fuma_03364"/>
<evidence type="ECO:0000313" key="2">
    <source>
        <dbReference type="EMBL" id="APZ93746.1"/>
    </source>
</evidence>
<accession>A0A1P8WI60</accession>
<evidence type="ECO:0000313" key="3">
    <source>
        <dbReference type="Proteomes" id="UP000187735"/>
    </source>
</evidence>
<organism evidence="2 3">
    <name type="scientific">Fuerstiella marisgermanici</name>
    <dbReference type="NCBI Taxonomy" id="1891926"/>
    <lineage>
        <taxon>Bacteria</taxon>
        <taxon>Pseudomonadati</taxon>
        <taxon>Planctomycetota</taxon>
        <taxon>Planctomycetia</taxon>
        <taxon>Planctomycetales</taxon>
        <taxon>Planctomycetaceae</taxon>
        <taxon>Fuerstiella</taxon>
    </lineage>
</organism>
<dbReference type="Proteomes" id="UP000187735">
    <property type="component" value="Chromosome"/>
</dbReference>